<evidence type="ECO:0000256" key="3">
    <source>
        <dbReference type="ARBA" id="ARBA00022989"/>
    </source>
</evidence>
<reference evidence="6 7" key="2">
    <citation type="journal article" date="2021" name="Curr. Genet.">
        <title>Genetic response to nitrogen starvation in the aggressive Eucalyptus foliar pathogen Teratosphaeria destructans.</title>
        <authorList>
            <person name="Havenga M."/>
            <person name="Wingfield B.D."/>
            <person name="Wingfield M.J."/>
            <person name="Dreyer L.L."/>
            <person name="Roets F."/>
            <person name="Aylward J."/>
        </authorList>
    </citation>
    <scope>NUCLEOTIDE SEQUENCE [LARGE SCALE GENOMIC DNA]</scope>
    <source>
        <strain evidence="6">CMW44962</strain>
    </source>
</reference>
<feature type="transmembrane region" description="Helical" evidence="5">
    <location>
        <begin position="197"/>
        <end position="220"/>
    </location>
</feature>
<feature type="transmembrane region" description="Helical" evidence="5">
    <location>
        <begin position="121"/>
        <end position="142"/>
    </location>
</feature>
<feature type="transmembrane region" description="Helical" evidence="5">
    <location>
        <begin position="289"/>
        <end position="314"/>
    </location>
</feature>
<keyword evidence="7" id="KW-1185">Reference proteome</keyword>
<evidence type="ECO:0000256" key="2">
    <source>
        <dbReference type="ARBA" id="ARBA00022692"/>
    </source>
</evidence>
<protein>
    <submittedName>
        <fullName evidence="6">RTA1 like protein</fullName>
    </submittedName>
</protein>
<dbReference type="Pfam" id="PF04479">
    <property type="entry name" value="RTA1"/>
    <property type="match status" value="1"/>
</dbReference>
<feature type="transmembrane region" description="Helical" evidence="5">
    <location>
        <begin position="60"/>
        <end position="82"/>
    </location>
</feature>
<feature type="transmembrane region" description="Helical" evidence="5">
    <location>
        <begin position="249"/>
        <end position="269"/>
    </location>
</feature>
<feature type="transmembrane region" description="Helical" evidence="5">
    <location>
        <begin position="163"/>
        <end position="185"/>
    </location>
</feature>
<accession>A0A9W7VZJ2</accession>
<keyword evidence="3 5" id="KW-1133">Transmembrane helix</keyword>
<organism evidence="6 7">
    <name type="scientific">Teratosphaeria destructans</name>
    <dbReference type="NCBI Taxonomy" id="418781"/>
    <lineage>
        <taxon>Eukaryota</taxon>
        <taxon>Fungi</taxon>
        <taxon>Dikarya</taxon>
        <taxon>Ascomycota</taxon>
        <taxon>Pezizomycotina</taxon>
        <taxon>Dothideomycetes</taxon>
        <taxon>Dothideomycetidae</taxon>
        <taxon>Mycosphaerellales</taxon>
        <taxon>Teratosphaeriaceae</taxon>
        <taxon>Teratosphaeria</taxon>
    </lineage>
</organism>
<evidence type="ECO:0000256" key="5">
    <source>
        <dbReference type="SAM" id="Phobius"/>
    </source>
</evidence>
<dbReference type="PANTHER" id="PTHR31465">
    <property type="entry name" value="PROTEIN RTA1-RELATED"/>
    <property type="match status" value="1"/>
</dbReference>
<dbReference type="PANTHER" id="PTHR31465:SF8">
    <property type="entry name" value="DOMAIN PROTEIN, PUTATIVE (AFU_ORTHOLOGUE AFUA_6G14140)-RELATED"/>
    <property type="match status" value="1"/>
</dbReference>
<comment type="caution">
    <text evidence="6">The sequence shown here is derived from an EMBL/GenBank/DDBJ whole genome shotgun (WGS) entry which is preliminary data.</text>
</comment>
<dbReference type="EMBL" id="RIBY02002300">
    <property type="protein sequence ID" value="KAH9820421.1"/>
    <property type="molecule type" value="Genomic_DNA"/>
</dbReference>
<dbReference type="AlphaFoldDB" id="A0A9W7VZJ2"/>
<dbReference type="OrthoDB" id="4521223at2759"/>
<keyword evidence="4 5" id="KW-0472">Membrane</keyword>
<sequence>LDRTFRCTLNGQRTPTRTLPGHRWSSSLLFSGIMPHGNICTEVTPQCPVEATTYGYRPNLAGNIVLLVIFGICTIAQLILGIRSRLRAFTVAVSLGCLGEAIGYGGRLIMHNNPWSDNGFKIQICCLILSPSFLAAGIYLTLKHLVIYFGPEMSRIRPALYTWIFISCDAVSIVAQAAGGGVASAETVALVNVGDDVMIAGIAFQVATMFVCLCLAIDFGTQVLKQHGHRAAGRAEVDEARALPKSFRFYAICCAVAFLTIFIRCIYRIPEMSGGWGSAAQHNEVEFMVLDGGMVAIAAILLTVAHPGIFFPAISSRDSVPRKIHTIPDEKPGA</sequence>
<reference evidence="6 7" key="1">
    <citation type="journal article" date="2018" name="IMA Fungus">
        <title>IMA Genome-F 10: Nine draft genome sequences of Claviceps purpurea s.lat., including C. arundinis, C. humidiphila, and C. cf. spartinae, pseudomolecules for the pitch canker pathogen Fusarium circinatum, draft genome of Davidsoniella eucalypti, Grosmannia galeiformis, Quambalaria eucalypti, and Teratosphaeria destructans.</title>
        <authorList>
            <person name="Wingfield B.D."/>
            <person name="Liu M."/>
            <person name="Nguyen H.D."/>
            <person name="Lane F.A."/>
            <person name="Morgan S.W."/>
            <person name="De Vos L."/>
            <person name="Wilken P.M."/>
            <person name="Duong T.A."/>
            <person name="Aylward J."/>
            <person name="Coetzee M.P."/>
            <person name="Dadej K."/>
            <person name="De Beer Z.W."/>
            <person name="Findlay W."/>
            <person name="Havenga M."/>
            <person name="Kolarik M."/>
            <person name="Menzies J.G."/>
            <person name="Naidoo K."/>
            <person name="Pochopski O."/>
            <person name="Shoukouhi P."/>
            <person name="Santana Q.C."/>
            <person name="Seifert K.A."/>
            <person name="Soal N."/>
            <person name="Steenkamp E.T."/>
            <person name="Tatham C.T."/>
            <person name="van der Nest M.A."/>
            <person name="Wingfield M.J."/>
        </authorList>
    </citation>
    <scope>NUCLEOTIDE SEQUENCE [LARGE SCALE GENOMIC DNA]</scope>
    <source>
        <strain evidence="6">CMW44962</strain>
    </source>
</reference>
<evidence type="ECO:0000256" key="4">
    <source>
        <dbReference type="ARBA" id="ARBA00023136"/>
    </source>
</evidence>
<gene>
    <name evidence="6" type="ORF">Tdes44962_MAKER05115</name>
</gene>
<dbReference type="GO" id="GO:0005886">
    <property type="term" value="C:plasma membrane"/>
    <property type="evidence" value="ECO:0007669"/>
    <property type="project" value="TreeGrafter"/>
</dbReference>
<dbReference type="GO" id="GO:0000324">
    <property type="term" value="C:fungal-type vacuole"/>
    <property type="evidence" value="ECO:0007669"/>
    <property type="project" value="TreeGrafter"/>
</dbReference>
<dbReference type="InterPro" id="IPR007568">
    <property type="entry name" value="RTA1"/>
</dbReference>
<name>A0A9W7VZJ2_9PEZI</name>
<evidence type="ECO:0000256" key="1">
    <source>
        <dbReference type="ARBA" id="ARBA00004141"/>
    </source>
</evidence>
<comment type="subcellular location">
    <subcellularLocation>
        <location evidence="1">Membrane</location>
        <topology evidence="1">Multi-pass membrane protein</topology>
    </subcellularLocation>
</comment>
<dbReference type="Proteomes" id="UP001138500">
    <property type="component" value="Unassembled WGS sequence"/>
</dbReference>
<evidence type="ECO:0000313" key="7">
    <source>
        <dbReference type="Proteomes" id="UP001138500"/>
    </source>
</evidence>
<proteinExistence type="predicted"/>
<feature type="transmembrane region" description="Helical" evidence="5">
    <location>
        <begin position="89"/>
        <end position="109"/>
    </location>
</feature>
<feature type="non-terminal residue" evidence="6">
    <location>
        <position position="1"/>
    </location>
</feature>
<evidence type="ECO:0000313" key="6">
    <source>
        <dbReference type="EMBL" id="KAH9820421.1"/>
    </source>
</evidence>
<keyword evidence="2 5" id="KW-0812">Transmembrane</keyword>